<dbReference type="Gene3D" id="3.40.50.880">
    <property type="match status" value="1"/>
</dbReference>
<dbReference type="CDD" id="cd01741">
    <property type="entry name" value="GATase1_1"/>
    <property type="match status" value="1"/>
</dbReference>
<dbReference type="SUPFAM" id="SSF52317">
    <property type="entry name" value="Class I glutamine amidotransferase-like"/>
    <property type="match status" value="1"/>
</dbReference>
<organism evidence="2 3">
    <name type="scientific">Agromyces rhizosphaerae</name>
    <dbReference type="NCBI Taxonomy" id="88374"/>
    <lineage>
        <taxon>Bacteria</taxon>
        <taxon>Bacillati</taxon>
        <taxon>Actinomycetota</taxon>
        <taxon>Actinomycetes</taxon>
        <taxon>Micrococcales</taxon>
        <taxon>Microbacteriaceae</taxon>
        <taxon>Agromyces</taxon>
    </lineage>
</organism>
<dbReference type="InterPro" id="IPR029062">
    <property type="entry name" value="Class_I_gatase-like"/>
</dbReference>
<evidence type="ECO:0000313" key="3">
    <source>
        <dbReference type="Proteomes" id="UP001144396"/>
    </source>
</evidence>
<dbReference type="Pfam" id="PF00117">
    <property type="entry name" value="GATase"/>
    <property type="match status" value="1"/>
</dbReference>
<dbReference type="InterPro" id="IPR044992">
    <property type="entry name" value="ChyE-like"/>
</dbReference>
<proteinExistence type="predicted"/>
<dbReference type="PANTHER" id="PTHR42695">
    <property type="entry name" value="GLUTAMINE AMIDOTRANSFERASE YLR126C-RELATED"/>
    <property type="match status" value="1"/>
</dbReference>
<gene>
    <name evidence="2" type="primary">yfeJ</name>
    <name evidence="2" type="ORF">ARHIZOSPH14_11280</name>
</gene>
<evidence type="ECO:0000259" key="1">
    <source>
        <dbReference type="Pfam" id="PF00117"/>
    </source>
</evidence>
<keyword evidence="3" id="KW-1185">Reference proteome</keyword>
<dbReference type="GO" id="GO:0005829">
    <property type="term" value="C:cytosol"/>
    <property type="evidence" value="ECO:0007669"/>
    <property type="project" value="TreeGrafter"/>
</dbReference>
<dbReference type="RefSeq" id="WP_281882938.1">
    <property type="nucleotide sequence ID" value="NZ_BSDP01000001.1"/>
</dbReference>
<dbReference type="PROSITE" id="PS51273">
    <property type="entry name" value="GATASE_TYPE_1"/>
    <property type="match status" value="1"/>
</dbReference>
<dbReference type="InterPro" id="IPR017926">
    <property type="entry name" value="GATASE"/>
</dbReference>
<accession>A0A9W6CVM0</accession>
<comment type="caution">
    <text evidence="2">The sequence shown here is derived from an EMBL/GenBank/DDBJ whole genome shotgun (WGS) entry which is preliminary data.</text>
</comment>
<dbReference type="AlphaFoldDB" id="A0A9W6CVM0"/>
<dbReference type="PANTHER" id="PTHR42695:SF5">
    <property type="entry name" value="GLUTAMINE AMIDOTRANSFERASE YLR126C-RELATED"/>
    <property type="match status" value="1"/>
</dbReference>
<name>A0A9W6CVM0_9MICO</name>
<reference evidence="2" key="1">
    <citation type="submission" date="2022-12" db="EMBL/GenBank/DDBJ databases">
        <title>Reference genome sequencing for broad-spectrum identification of bacterial and archaeal isolates by mass spectrometry.</title>
        <authorList>
            <person name="Sekiguchi Y."/>
            <person name="Tourlousse D.M."/>
        </authorList>
    </citation>
    <scope>NUCLEOTIDE SEQUENCE</scope>
    <source>
        <strain evidence="2">14</strain>
    </source>
</reference>
<feature type="domain" description="Glutamine amidotransferase" evidence="1">
    <location>
        <begin position="45"/>
        <end position="183"/>
    </location>
</feature>
<dbReference type="Proteomes" id="UP001144396">
    <property type="component" value="Unassembled WGS sequence"/>
</dbReference>
<dbReference type="EMBL" id="BSDP01000001">
    <property type="protein sequence ID" value="GLI26886.1"/>
    <property type="molecule type" value="Genomic_DNA"/>
</dbReference>
<protein>
    <submittedName>
        <fullName evidence="2">GMP synthase</fullName>
    </submittedName>
</protein>
<sequence length="239" mass="25734">MRTVLVVRHDTAIGLGNLGPVLERRGYRIEFADAPTGAVAGVDPLAHDLVLVLGGDESAYALDAYPYLADEVALLQARVAAEAPVLGVCLGAQLLAQAMGGRAYRGPAKEVGWLEVRPTAAGAHSPVRHVAGVPVVQWHGDTFDLPEGVTRLAGSPQYPNQAFGRGDWLLAVQFHPEVTEEIHEDWLALWGDELPGYGLSVTQLRAERAEYGERMQRASAALLEDYLDRIEARARPSAA</sequence>
<evidence type="ECO:0000313" key="2">
    <source>
        <dbReference type="EMBL" id="GLI26886.1"/>
    </source>
</evidence>